<gene>
    <name evidence="3" type="ORF">SAMN04489857_1217</name>
</gene>
<sequence>MERRKRAVAIAAAGAVAVLVAASLVRCSAARSASATDGGTSGATATQAAATDAAGSDAGGSADETGEAGSCASALESREWMGADDASERLTASGGRIVETDGTNTYTSSYRVTEDSAGSCELSITRADGTVVQATATITGDGDDARLHCEQLRVAFDWVPAPTDGEVRVTGVDDEYLSLVGGDETALDAAVRLWVSMHVPGASEAAFDGEVFLDTNEDRVTATFTCDDPGRTVVSVEWSGGAFSVTG</sequence>
<evidence type="ECO:0000313" key="3">
    <source>
        <dbReference type="EMBL" id="SDR79925.1"/>
    </source>
</evidence>
<feature type="region of interest" description="Disordered" evidence="1">
    <location>
        <begin position="53"/>
        <end position="73"/>
    </location>
</feature>
<evidence type="ECO:0000313" key="4">
    <source>
        <dbReference type="Proteomes" id="UP000199480"/>
    </source>
</evidence>
<keyword evidence="2" id="KW-0732">Signal</keyword>
<dbReference type="GeneID" id="78500569"/>
<evidence type="ECO:0000256" key="2">
    <source>
        <dbReference type="SAM" id="SignalP"/>
    </source>
</evidence>
<feature type="chain" id="PRO_5038894055" evidence="2">
    <location>
        <begin position="22"/>
        <end position="247"/>
    </location>
</feature>
<organism evidence="3 4">
    <name type="scientific">Parafannyhessea umbonata</name>
    <dbReference type="NCBI Taxonomy" id="604330"/>
    <lineage>
        <taxon>Bacteria</taxon>
        <taxon>Bacillati</taxon>
        <taxon>Actinomycetota</taxon>
        <taxon>Coriobacteriia</taxon>
        <taxon>Coriobacteriales</taxon>
        <taxon>Atopobiaceae</taxon>
        <taxon>Parafannyhessea</taxon>
    </lineage>
</organism>
<feature type="compositionally biased region" description="Low complexity" evidence="1">
    <location>
        <begin position="53"/>
        <end position="63"/>
    </location>
</feature>
<proteinExistence type="predicted"/>
<accession>A0A1H1M0V3</accession>
<feature type="signal peptide" evidence="2">
    <location>
        <begin position="1"/>
        <end position="21"/>
    </location>
</feature>
<dbReference type="Proteomes" id="UP000199480">
    <property type="component" value="Chromosome I"/>
</dbReference>
<protein>
    <submittedName>
        <fullName evidence="3">Uncharacterized protein</fullName>
    </submittedName>
</protein>
<dbReference type="EMBL" id="LT629759">
    <property type="protein sequence ID" value="SDR79925.1"/>
    <property type="molecule type" value="Genomic_DNA"/>
</dbReference>
<evidence type="ECO:0000256" key="1">
    <source>
        <dbReference type="SAM" id="MobiDB-lite"/>
    </source>
</evidence>
<reference evidence="4" key="1">
    <citation type="submission" date="2016-10" db="EMBL/GenBank/DDBJ databases">
        <authorList>
            <person name="Varghese N."/>
            <person name="Submissions S."/>
        </authorList>
    </citation>
    <scope>NUCLEOTIDE SEQUENCE [LARGE SCALE GENOMIC DNA]</scope>
    <source>
        <strain evidence="4">DSM 22620</strain>
    </source>
</reference>
<dbReference type="RefSeq" id="WP_090862562.1">
    <property type="nucleotide sequence ID" value="NZ_LT629759.1"/>
</dbReference>
<dbReference type="OrthoDB" id="3193029at2"/>
<dbReference type="AlphaFoldDB" id="A0A1H1M0V3"/>
<name>A0A1H1M0V3_9ACTN</name>